<protein>
    <recommendedName>
        <fullName evidence="7">Deoxyribose-phosphate aldolase</fullName>
        <shortName evidence="7">DERA</shortName>
        <ecNumber evidence="7">4.1.2.4</ecNumber>
    </recommendedName>
    <alternativeName>
        <fullName evidence="7">2-deoxy-D-ribose 5-phosphate aldolase</fullName>
    </alternativeName>
    <alternativeName>
        <fullName evidence="7">Phosphodeoxyriboaldolase</fullName>
        <shortName evidence="7">Deoxyriboaldolase</shortName>
    </alternativeName>
</protein>
<dbReference type="GO" id="GO:0009264">
    <property type="term" value="P:deoxyribonucleotide catabolic process"/>
    <property type="evidence" value="ECO:0007669"/>
    <property type="project" value="UniProtKB-UniRule"/>
</dbReference>
<dbReference type="InterPro" id="IPR013785">
    <property type="entry name" value="Aldolase_TIM"/>
</dbReference>
<dbReference type="CDD" id="cd00959">
    <property type="entry name" value="DeoC"/>
    <property type="match status" value="1"/>
</dbReference>
<evidence type="ECO:0000256" key="6">
    <source>
        <dbReference type="ARBA" id="ARBA00056337"/>
    </source>
</evidence>
<feature type="active site" description="Proton donor/acceptor" evidence="7">
    <location>
        <position position="192"/>
    </location>
</feature>
<dbReference type="NCBIfam" id="TIGR00126">
    <property type="entry name" value="deoC"/>
    <property type="match status" value="1"/>
</dbReference>
<keyword evidence="10" id="KW-1185">Reference proteome</keyword>
<dbReference type="HAMAP" id="MF_00114">
    <property type="entry name" value="DeoC_type1"/>
    <property type="match status" value="1"/>
</dbReference>
<evidence type="ECO:0000256" key="4">
    <source>
        <dbReference type="ARBA" id="ARBA00023270"/>
    </source>
</evidence>
<dbReference type="GO" id="GO:0005737">
    <property type="term" value="C:cytoplasm"/>
    <property type="evidence" value="ECO:0007669"/>
    <property type="project" value="UniProtKB-SubCell"/>
</dbReference>
<comment type="similarity">
    <text evidence="1 7">Belongs to the DeoC/FbaB aldolase family. DeoC type 1 subfamily.</text>
</comment>
<evidence type="ECO:0000256" key="8">
    <source>
        <dbReference type="SAM" id="MobiDB-lite"/>
    </source>
</evidence>
<comment type="caution">
    <text evidence="9">The sequence shown here is derived from an EMBL/GenBank/DDBJ whole genome shotgun (WGS) entry which is preliminary data.</text>
</comment>
<dbReference type="EMBL" id="JACHWP010000001">
    <property type="protein sequence ID" value="MBB3021938.1"/>
    <property type="molecule type" value="Genomic_DNA"/>
</dbReference>
<dbReference type="RefSeq" id="WP_183373606.1">
    <property type="nucleotide sequence ID" value="NZ_CBCSFZ010000003.1"/>
</dbReference>
<dbReference type="InterPro" id="IPR011343">
    <property type="entry name" value="DeoC"/>
</dbReference>
<keyword evidence="3 7" id="KW-0456">Lyase</keyword>
<dbReference type="Gene3D" id="3.20.20.70">
    <property type="entry name" value="Aldolase class I"/>
    <property type="match status" value="1"/>
</dbReference>
<dbReference type="SUPFAM" id="SSF51569">
    <property type="entry name" value="Aldolase"/>
    <property type="match status" value="1"/>
</dbReference>
<comment type="catalytic activity">
    <reaction evidence="5 7">
        <text>2-deoxy-D-ribose 5-phosphate = D-glyceraldehyde 3-phosphate + acetaldehyde</text>
        <dbReference type="Rhea" id="RHEA:12821"/>
        <dbReference type="ChEBI" id="CHEBI:15343"/>
        <dbReference type="ChEBI" id="CHEBI:59776"/>
        <dbReference type="ChEBI" id="CHEBI:62877"/>
        <dbReference type="EC" id="4.1.2.4"/>
    </reaction>
</comment>
<dbReference type="SMART" id="SM01133">
    <property type="entry name" value="DeoC"/>
    <property type="match status" value="1"/>
</dbReference>
<keyword evidence="2 7" id="KW-0963">Cytoplasm</keyword>
<organism evidence="9 10">
    <name type="scientific">Helcobacillus massiliensis</name>
    <dbReference type="NCBI Taxonomy" id="521392"/>
    <lineage>
        <taxon>Bacteria</taxon>
        <taxon>Bacillati</taxon>
        <taxon>Actinomycetota</taxon>
        <taxon>Actinomycetes</taxon>
        <taxon>Micrococcales</taxon>
        <taxon>Dermabacteraceae</taxon>
        <taxon>Helcobacillus</taxon>
    </lineage>
</organism>
<comment type="pathway">
    <text evidence="7">Carbohydrate degradation; 2-deoxy-D-ribose 1-phosphate degradation; D-glyceraldehyde 3-phosphate and acetaldehyde from 2-deoxy-alpha-D-ribose 1-phosphate: step 2/2.</text>
</comment>
<evidence type="ECO:0000256" key="5">
    <source>
        <dbReference type="ARBA" id="ARBA00048791"/>
    </source>
</evidence>
<dbReference type="Proteomes" id="UP000568050">
    <property type="component" value="Unassembled WGS sequence"/>
</dbReference>
<gene>
    <name evidence="7" type="primary">deoC</name>
    <name evidence="9" type="ORF">FHX50_000186</name>
</gene>
<dbReference type="GO" id="GO:0016052">
    <property type="term" value="P:carbohydrate catabolic process"/>
    <property type="evidence" value="ECO:0007669"/>
    <property type="project" value="TreeGrafter"/>
</dbReference>
<feature type="active site" description="Proton donor/acceptor" evidence="7">
    <location>
        <position position="100"/>
    </location>
</feature>
<evidence type="ECO:0000256" key="1">
    <source>
        <dbReference type="ARBA" id="ARBA00010936"/>
    </source>
</evidence>
<dbReference type="PIRSF" id="PIRSF001357">
    <property type="entry name" value="DeoC"/>
    <property type="match status" value="1"/>
</dbReference>
<comment type="subcellular location">
    <subcellularLocation>
        <location evidence="7">Cytoplasm</location>
    </subcellularLocation>
</comment>
<dbReference type="FunFam" id="3.20.20.70:FF:000044">
    <property type="entry name" value="Deoxyribose-phosphate aldolase"/>
    <property type="match status" value="1"/>
</dbReference>
<dbReference type="AlphaFoldDB" id="A0A839QQL1"/>
<feature type="active site" description="Schiff-base intermediate with acetaldehyde" evidence="7">
    <location>
        <position position="162"/>
    </location>
</feature>
<dbReference type="UniPathway" id="UPA00002">
    <property type="reaction ID" value="UER00468"/>
</dbReference>
<evidence type="ECO:0000256" key="3">
    <source>
        <dbReference type="ARBA" id="ARBA00023239"/>
    </source>
</evidence>
<name>A0A839QQL1_9MICO</name>
<dbReference type="Pfam" id="PF01791">
    <property type="entry name" value="DeoC"/>
    <property type="match status" value="1"/>
</dbReference>
<dbReference type="GO" id="GO:0004139">
    <property type="term" value="F:deoxyribose-phosphate aldolase activity"/>
    <property type="evidence" value="ECO:0007669"/>
    <property type="project" value="UniProtKB-UniRule"/>
</dbReference>
<reference evidence="9 10" key="1">
    <citation type="submission" date="2020-08" db="EMBL/GenBank/DDBJ databases">
        <title>Sequencing the genomes of 1000 actinobacteria strains.</title>
        <authorList>
            <person name="Klenk H.-P."/>
        </authorList>
    </citation>
    <scope>NUCLEOTIDE SEQUENCE [LARGE SCALE GENOMIC DNA]</scope>
    <source>
        <strain evidence="9 10">DSM 23040</strain>
    </source>
</reference>
<accession>A0A839QQL1</accession>
<evidence type="ECO:0000313" key="10">
    <source>
        <dbReference type="Proteomes" id="UP000568050"/>
    </source>
</evidence>
<proteinExistence type="inferred from homology"/>
<dbReference type="PANTHER" id="PTHR10889">
    <property type="entry name" value="DEOXYRIBOSE-PHOSPHATE ALDOLASE"/>
    <property type="match status" value="1"/>
</dbReference>
<dbReference type="InterPro" id="IPR002915">
    <property type="entry name" value="DeoC/FbaB/LacD_aldolase"/>
</dbReference>
<evidence type="ECO:0000313" key="9">
    <source>
        <dbReference type="EMBL" id="MBB3021938.1"/>
    </source>
</evidence>
<feature type="region of interest" description="Disordered" evidence="8">
    <location>
        <begin position="231"/>
        <end position="253"/>
    </location>
</feature>
<evidence type="ECO:0000256" key="2">
    <source>
        <dbReference type="ARBA" id="ARBA00022490"/>
    </source>
</evidence>
<comment type="function">
    <text evidence="6 7">Catalyzes a reversible aldol reaction between acetaldehyde and D-glyceraldehyde 3-phosphate to generate 2-deoxy-D-ribose 5-phosphate.</text>
</comment>
<dbReference type="GO" id="GO:0006018">
    <property type="term" value="P:2-deoxyribose 1-phosphate catabolic process"/>
    <property type="evidence" value="ECO:0007669"/>
    <property type="project" value="UniProtKB-UniRule"/>
</dbReference>
<dbReference type="InterPro" id="IPR028581">
    <property type="entry name" value="DeoC_typeI"/>
</dbReference>
<sequence>MNDNVTTTAPDASALTSSELAQLIDHTLLKPESSPADAAALAREAEQLGTYSICVSPSMLPIDTTVHVATVCGFPSGQHAPEVKAAEAKLAVDNGADEVDMVINVGRAAAGDADFTEAEIRAVRDAIPGAVLKVIIESAALSDEQIVASCRAAKNAGADFVKTSTGFHPAGGASAHAVRLMRDTVGEDLGVKASGGIRTLAAAREMIAAGANRLGLSGSAAILEEAAGGQQAGGAGLGGETESITEESQANGY</sequence>
<dbReference type="EC" id="4.1.2.4" evidence="7"/>
<evidence type="ECO:0000256" key="7">
    <source>
        <dbReference type="HAMAP-Rule" id="MF_00114"/>
    </source>
</evidence>
<keyword evidence="4 7" id="KW-0704">Schiff base</keyword>
<dbReference type="PANTHER" id="PTHR10889:SF1">
    <property type="entry name" value="DEOXYRIBOSE-PHOSPHATE ALDOLASE"/>
    <property type="match status" value="1"/>
</dbReference>